<dbReference type="PRINTS" id="PR00839">
    <property type="entry name" value="V8PROTEASE"/>
</dbReference>
<dbReference type="InterPro" id="IPR043504">
    <property type="entry name" value="Peptidase_S1_PA_chymotrypsin"/>
</dbReference>
<name>A0A380C086_9STAP</name>
<keyword evidence="5 8" id="KW-0720">Serine protease</keyword>
<evidence type="ECO:0000256" key="8">
    <source>
        <dbReference type="RuleBase" id="RU004296"/>
    </source>
</evidence>
<dbReference type="InterPro" id="IPR008353">
    <property type="entry name" value="Peptidase_S1B_tx"/>
</dbReference>
<dbReference type="RefSeq" id="WP_021459610.1">
    <property type="nucleotide sequence ID" value="NZ_BKAV01000009.1"/>
</dbReference>
<dbReference type="PROSITE" id="PS00672">
    <property type="entry name" value="V8_HIS"/>
    <property type="match status" value="1"/>
</dbReference>
<dbReference type="InterPro" id="IPR028301">
    <property type="entry name" value="V8_his_AS"/>
</dbReference>
<keyword evidence="6" id="KW-0843">Virulence</keyword>
<evidence type="ECO:0000256" key="6">
    <source>
        <dbReference type="ARBA" id="ARBA00023026"/>
    </source>
</evidence>
<proteinExistence type="inferred from homology"/>
<dbReference type="EC" id="3.4.21.-" evidence="8"/>
<evidence type="ECO:0000256" key="3">
    <source>
        <dbReference type="ARBA" id="ARBA00022729"/>
    </source>
</evidence>
<dbReference type="InterPro" id="IPR050966">
    <property type="entry name" value="Glutamyl_endopeptidase"/>
</dbReference>
<dbReference type="PANTHER" id="PTHR15462">
    <property type="entry name" value="SERINE PROTEASE"/>
    <property type="match status" value="1"/>
</dbReference>
<comment type="similarity">
    <text evidence="1 8">Belongs to the peptidase S1B family.</text>
</comment>
<accession>A0A380C086</accession>
<keyword evidence="12" id="KW-1185">Reference proteome</keyword>
<evidence type="ECO:0000313" key="11">
    <source>
        <dbReference type="Proteomes" id="UP000254956"/>
    </source>
</evidence>
<evidence type="ECO:0000256" key="7">
    <source>
        <dbReference type="PIRSR" id="PIRSR608256-1"/>
    </source>
</evidence>
<evidence type="ECO:0000313" key="9">
    <source>
        <dbReference type="EMBL" id="GEQ00204.1"/>
    </source>
</evidence>
<dbReference type="InterPro" id="IPR009003">
    <property type="entry name" value="Peptidase_S1_PA"/>
</dbReference>
<sequence>MILRKFITRVMSIAIMALAIVSGSFVSQAQSTSYPISQDDKENTQEVILPNNDRHQVENTTSGHYQAVGYADLGQNIATGVVIGENTVLTNKHVVNLSNGNMKFSPAASDASTYPNGTFEEKSAEPYPGNADLAVVHFEPNENGQHVGDVVQPATIGDATQAQKGDDVTITGYPGDKELATMWESNGQIISNGDGDMTYDASTYGGNSGSGVFNSSNELIGIHYGGVEGQSNNAVPLSGDVLNFINEHNQ</sequence>
<reference evidence="9 12" key="2">
    <citation type="submission" date="2019-07" db="EMBL/GenBank/DDBJ databases">
        <title>Whole genome shotgun sequence of Staphylococcus arlettae NBRC 109765.</title>
        <authorList>
            <person name="Hosoyama A."/>
            <person name="Uohara A."/>
            <person name="Ohji S."/>
            <person name="Ichikawa N."/>
        </authorList>
    </citation>
    <scope>NUCLEOTIDE SEQUENCE [LARGE SCALE GENOMIC DNA]</scope>
    <source>
        <strain evidence="9 12">NBRC 109765</strain>
    </source>
</reference>
<organism evidence="10 11">
    <name type="scientific">Staphylococcus arlettae</name>
    <dbReference type="NCBI Taxonomy" id="29378"/>
    <lineage>
        <taxon>Bacteria</taxon>
        <taxon>Bacillati</taxon>
        <taxon>Bacillota</taxon>
        <taxon>Bacilli</taxon>
        <taxon>Bacillales</taxon>
        <taxon>Staphylococcaceae</taxon>
        <taxon>Staphylococcus</taxon>
    </lineage>
</organism>
<evidence type="ECO:0000313" key="10">
    <source>
        <dbReference type="EMBL" id="SUJ09773.1"/>
    </source>
</evidence>
<dbReference type="Proteomes" id="UP000321598">
    <property type="component" value="Unassembled WGS sequence"/>
</dbReference>
<protein>
    <recommendedName>
        <fullName evidence="8">Serine protease</fullName>
        <ecNumber evidence="8">3.4.21.-</ecNumber>
    </recommendedName>
</protein>
<dbReference type="PROSITE" id="PS00673">
    <property type="entry name" value="V8_SER"/>
    <property type="match status" value="1"/>
</dbReference>
<feature type="signal peptide" evidence="8">
    <location>
        <begin position="1"/>
        <end position="29"/>
    </location>
</feature>
<keyword evidence="2 8" id="KW-0645">Protease</keyword>
<dbReference type="EMBL" id="UGZE01000001">
    <property type="protein sequence ID" value="SUJ09773.1"/>
    <property type="molecule type" value="Genomic_DNA"/>
</dbReference>
<dbReference type="PANTHER" id="PTHR15462:SF8">
    <property type="entry name" value="SERINE PROTEASE"/>
    <property type="match status" value="1"/>
</dbReference>
<feature type="active site" description="Charge relay system" evidence="7">
    <location>
        <position position="132"/>
    </location>
</feature>
<feature type="chain" id="PRO_5016477476" description="Serine protease" evidence="8">
    <location>
        <begin position="30"/>
        <end position="250"/>
    </location>
</feature>
<evidence type="ECO:0000256" key="5">
    <source>
        <dbReference type="ARBA" id="ARBA00022825"/>
    </source>
</evidence>
<dbReference type="EMBL" id="BKAV01000009">
    <property type="protein sequence ID" value="GEQ00204.1"/>
    <property type="molecule type" value="Genomic_DNA"/>
</dbReference>
<dbReference type="Proteomes" id="UP000254956">
    <property type="component" value="Unassembled WGS sequence"/>
</dbReference>
<dbReference type="GO" id="GO:0004252">
    <property type="term" value="F:serine-type endopeptidase activity"/>
    <property type="evidence" value="ECO:0007669"/>
    <property type="project" value="InterPro"/>
</dbReference>
<feature type="active site" description="Charge relay system" evidence="7">
    <location>
        <position position="208"/>
    </location>
</feature>
<dbReference type="Gene3D" id="2.40.10.10">
    <property type="entry name" value="Trypsin-like serine proteases"/>
    <property type="match status" value="2"/>
</dbReference>
<dbReference type="SUPFAM" id="SSF50494">
    <property type="entry name" value="Trypsin-like serine proteases"/>
    <property type="match status" value="1"/>
</dbReference>
<evidence type="ECO:0000256" key="2">
    <source>
        <dbReference type="ARBA" id="ARBA00022670"/>
    </source>
</evidence>
<dbReference type="PRINTS" id="PR01774">
    <property type="entry name" value="EXFOLTOXIN"/>
</dbReference>
<feature type="active site" description="Charge relay system" evidence="7">
    <location>
        <position position="93"/>
    </location>
</feature>
<evidence type="ECO:0000313" key="12">
    <source>
        <dbReference type="Proteomes" id="UP000321598"/>
    </source>
</evidence>
<keyword evidence="3 8" id="KW-0732">Signal</keyword>
<dbReference type="AlphaFoldDB" id="A0A380C086"/>
<evidence type="ECO:0000256" key="1">
    <source>
        <dbReference type="ARBA" id="ARBA00008764"/>
    </source>
</evidence>
<dbReference type="InterPro" id="IPR000126">
    <property type="entry name" value="V8_ser_AS"/>
</dbReference>
<dbReference type="GO" id="GO:0006508">
    <property type="term" value="P:proteolysis"/>
    <property type="evidence" value="ECO:0007669"/>
    <property type="project" value="UniProtKB-KW"/>
</dbReference>
<dbReference type="InterPro" id="IPR008256">
    <property type="entry name" value="Peptidase_S1B"/>
</dbReference>
<keyword evidence="4 8" id="KW-0378">Hydrolase</keyword>
<dbReference type="Pfam" id="PF13365">
    <property type="entry name" value="Trypsin_2"/>
    <property type="match status" value="1"/>
</dbReference>
<dbReference type="STRING" id="1212545.SARL_00145"/>
<reference evidence="10 11" key="1">
    <citation type="submission" date="2018-06" db="EMBL/GenBank/DDBJ databases">
        <authorList>
            <consortium name="Pathogen Informatics"/>
            <person name="Doyle S."/>
        </authorList>
    </citation>
    <scope>NUCLEOTIDE SEQUENCE [LARGE SCALE GENOMIC DNA]</scope>
    <source>
        <strain evidence="10 11">NCTC12413</strain>
    </source>
</reference>
<gene>
    <name evidence="10" type="primary">gseA</name>
    <name evidence="10" type="ORF">NCTC12413_00383</name>
    <name evidence="9" type="ORF">SAR03_12410</name>
</gene>
<dbReference type="OrthoDB" id="191045at2"/>
<evidence type="ECO:0000256" key="4">
    <source>
        <dbReference type="ARBA" id="ARBA00022801"/>
    </source>
</evidence>